<dbReference type="KEGG" id="plei:Q9312_15500"/>
<dbReference type="Proteomes" id="UP001239782">
    <property type="component" value="Chromosome"/>
</dbReference>
<name>A0AA51RS79_9GAMM</name>
<sequence>MFSALHSSNCEQTTLQLSSLIRLPETLQWSVANPSNINDYDELIAQVWPNYFLTPSDIEIPELFDTAERENYQNNHLMIGIRDSSTNQLQACVSLIALHCESFTQLSDDGWRWAYRQAHLSPSANTIALQQVTVLPGFRGHNFSEYLIQLAKKLAHSFNINHMIVPVRPVIKHQYPTMPMESFMERIVSGELSDPWLNRHSLEGASMLNICARSIVINASIRWWEQQLNLSLNRTGEEVIPFAITPLKVNIDNQIALYEEPNIWYYYSLE</sequence>
<dbReference type="AlphaFoldDB" id="A0AA51RS79"/>
<gene>
    <name evidence="1" type="ORF">Q9312_15500</name>
</gene>
<proteinExistence type="predicted"/>
<dbReference type="SUPFAM" id="SSF55729">
    <property type="entry name" value="Acyl-CoA N-acyltransferases (Nat)"/>
    <property type="match status" value="1"/>
</dbReference>
<dbReference type="Gene3D" id="3.40.630.30">
    <property type="match status" value="1"/>
</dbReference>
<accession>A0AA51RS79</accession>
<organism evidence="1 2">
    <name type="scientific">Pleionea litopenaei</name>
    <dbReference type="NCBI Taxonomy" id="3070815"/>
    <lineage>
        <taxon>Bacteria</taxon>
        <taxon>Pseudomonadati</taxon>
        <taxon>Pseudomonadota</taxon>
        <taxon>Gammaproteobacteria</taxon>
        <taxon>Oceanospirillales</taxon>
        <taxon>Pleioneaceae</taxon>
        <taxon>Pleionea</taxon>
    </lineage>
</organism>
<dbReference type="InterPro" id="IPR016181">
    <property type="entry name" value="Acyl_CoA_acyltransferase"/>
</dbReference>
<evidence type="ECO:0000313" key="1">
    <source>
        <dbReference type="EMBL" id="WMS86626.1"/>
    </source>
</evidence>
<dbReference type="EMBL" id="CP133548">
    <property type="protein sequence ID" value="WMS86626.1"/>
    <property type="molecule type" value="Genomic_DNA"/>
</dbReference>
<protein>
    <submittedName>
        <fullName evidence="1">Uncharacterized protein</fullName>
    </submittedName>
</protein>
<dbReference type="RefSeq" id="WP_309201771.1">
    <property type="nucleotide sequence ID" value="NZ_CP133548.1"/>
</dbReference>
<reference evidence="1 2" key="1">
    <citation type="submission" date="2023-08" db="EMBL/GenBank/DDBJ databases">
        <title>Pleionea litopenaei sp. nov., isolated from stomach of juvenile Litopenaeus vannamei.</title>
        <authorList>
            <person name="Rho A.M."/>
            <person name="Hwang C.Y."/>
        </authorList>
    </citation>
    <scope>NUCLEOTIDE SEQUENCE [LARGE SCALE GENOMIC DNA]</scope>
    <source>
        <strain evidence="1 2">HL-JVS1</strain>
    </source>
</reference>
<keyword evidence="2" id="KW-1185">Reference proteome</keyword>
<evidence type="ECO:0000313" key="2">
    <source>
        <dbReference type="Proteomes" id="UP001239782"/>
    </source>
</evidence>